<reference evidence="1 2" key="1">
    <citation type="submission" date="2020-07" db="EMBL/GenBank/DDBJ databases">
        <title>Comparative genomics of pyrophilous fungi reveals a link between fire events and developmental genes.</title>
        <authorList>
            <consortium name="DOE Joint Genome Institute"/>
            <person name="Steindorff A.S."/>
            <person name="Carver A."/>
            <person name="Calhoun S."/>
            <person name="Stillman K."/>
            <person name="Liu H."/>
            <person name="Lipzen A."/>
            <person name="Pangilinan J."/>
            <person name="Labutti K."/>
            <person name="Bruns T.D."/>
            <person name="Grigoriev I.V."/>
        </authorList>
    </citation>
    <scope>NUCLEOTIDE SEQUENCE [LARGE SCALE GENOMIC DNA]</scope>
    <source>
        <strain evidence="1 2">CBS 144469</strain>
    </source>
</reference>
<dbReference type="Proteomes" id="UP000521943">
    <property type="component" value="Unassembled WGS sequence"/>
</dbReference>
<dbReference type="AlphaFoldDB" id="A0A8H6LTW3"/>
<feature type="non-terminal residue" evidence="1">
    <location>
        <position position="84"/>
    </location>
</feature>
<protein>
    <submittedName>
        <fullName evidence="1">Uncharacterized protein</fullName>
    </submittedName>
</protein>
<sequence>VVRVEWGKSKARATRYQEEVLIVREEMNHTACFLRWKESQWRERGTVWEKEMISPEYLEGLKVYAEKQSNIFQGLQCSFKHMWA</sequence>
<accession>A0A8H6LTW3</accession>
<dbReference type="EMBL" id="JACGCI010000334">
    <property type="protein sequence ID" value="KAF6740946.1"/>
    <property type="molecule type" value="Genomic_DNA"/>
</dbReference>
<dbReference type="OrthoDB" id="3263473at2759"/>
<gene>
    <name evidence="1" type="ORF">DFP72DRAFT_784419</name>
</gene>
<keyword evidence="2" id="KW-1185">Reference proteome</keyword>
<organism evidence="1 2">
    <name type="scientific">Ephemerocybe angulata</name>
    <dbReference type="NCBI Taxonomy" id="980116"/>
    <lineage>
        <taxon>Eukaryota</taxon>
        <taxon>Fungi</taxon>
        <taxon>Dikarya</taxon>
        <taxon>Basidiomycota</taxon>
        <taxon>Agaricomycotina</taxon>
        <taxon>Agaricomycetes</taxon>
        <taxon>Agaricomycetidae</taxon>
        <taxon>Agaricales</taxon>
        <taxon>Agaricineae</taxon>
        <taxon>Psathyrellaceae</taxon>
        <taxon>Ephemerocybe</taxon>
    </lineage>
</organism>
<comment type="caution">
    <text evidence="1">The sequence shown here is derived from an EMBL/GenBank/DDBJ whole genome shotgun (WGS) entry which is preliminary data.</text>
</comment>
<evidence type="ECO:0000313" key="2">
    <source>
        <dbReference type="Proteomes" id="UP000521943"/>
    </source>
</evidence>
<evidence type="ECO:0000313" key="1">
    <source>
        <dbReference type="EMBL" id="KAF6740946.1"/>
    </source>
</evidence>
<proteinExistence type="predicted"/>
<name>A0A8H6LTW3_9AGAR</name>
<feature type="non-terminal residue" evidence="1">
    <location>
        <position position="1"/>
    </location>
</feature>